<organism evidence="2 3">
    <name type="scientific">Mycena maculata</name>
    <dbReference type="NCBI Taxonomy" id="230809"/>
    <lineage>
        <taxon>Eukaryota</taxon>
        <taxon>Fungi</taxon>
        <taxon>Dikarya</taxon>
        <taxon>Basidiomycota</taxon>
        <taxon>Agaricomycotina</taxon>
        <taxon>Agaricomycetes</taxon>
        <taxon>Agaricomycetidae</taxon>
        <taxon>Agaricales</taxon>
        <taxon>Marasmiineae</taxon>
        <taxon>Mycenaceae</taxon>
        <taxon>Mycena</taxon>
    </lineage>
</organism>
<dbReference type="Proteomes" id="UP001215280">
    <property type="component" value="Unassembled WGS sequence"/>
</dbReference>
<evidence type="ECO:0000313" key="2">
    <source>
        <dbReference type="EMBL" id="KAJ7723329.1"/>
    </source>
</evidence>
<evidence type="ECO:0000313" key="3">
    <source>
        <dbReference type="Proteomes" id="UP001215280"/>
    </source>
</evidence>
<protein>
    <submittedName>
        <fullName evidence="2">Uncharacterized protein</fullName>
    </submittedName>
</protein>
<accession>A0AAD7HLA8</accession>
<reference evidence="2" key="1">
    <citation type="submission" date="2023-03" db="EMBL/GenBank/DDBJ databases">
        <title>Massive genome expansion in bonnet fungi (Mycena s.s.) driven by repeated elements and novel gene families across ecological guilds.</title>
        <authorList>
            <consortium name="Lawrence Berkeley National Laboratory"/>
            <person name="Harder C.B."/>
            <person name="Miyauchi S."/>
            <person name="Viragh M."/>
            <person name="Kuo A."/>
            <person name="Thoen E."/>
            <person name="Andreopoulos B."/>
            <person name="Lu D."/>
            <person name="Skrede I."/>
            <person name="Drula E."/>
            <person name="Henrissat B."/>
            <person name="Morin E."/>
            <person name="Kohler A."/>
            <person name="Barry K."/>
            <person name="LaButti K."/>
            <person name="Morin E."/>
            <person name="Salamov A."/>
            <person name="Lipzen A."/>
            <person name="Mereny Z."/>
            <person name="Hegedus B."/>
            <person name="Baldrian P."/>
            <person name="Stursova M."/>
            <person name="Weitz H."/>
            <person name="Taylor A."/>
            <person name="Grigoriev I.V."/>
            <person name="Nagy L.G."/>
            <person name="Martin F."/>
            <person name="Kauserud H."/>
        </authorList>
    </citation>
    <scope>NUCLEOTIDE SEQUENCE</scope>
    <source>
        <strain evidence="2">CBHHK188m</strain>
    </source>
</reference>
<feature type="region of interest" description="Disordered" evidence="1">
    <location>
        <begin position="177"/>
        <end position="199"/>
    </location>
</feature>
<keyword evidence="3" id="KW-1185">Reference proteome</keyword>
<sequence>MKLGPLGVETSFFACKSNGQDLETPGHCLDKDNGRATSPLLLTLIIAEHLNFQPSSDNMTHPSPTEPVTTVASTRTRIAQPKPNNKDVHCVRCHEGFNPARNGEKSCRIEHDENTMDAAHENGGYRYTLGCCGISMYGEEDDGPYRPWRPKMCFVGRHISKFDPKSRKLEREKYEYCDDCDADSDDTDSEEEESSEDTE</sequence>
<comment type="caution">
    <text evidence="2">The sequence shown here is derived from an EMBL/GenBank/DDBJ whole genome shotgun (WGS) entry which is preliminary data.</text>
</comment>
<gene>
    <name evidence="2" type="ORF">DFH07DRAFT_971602</name>
</gene>
<evidence type="ECO:0000256" key="1">
    <source>
        <dbReference type="SAM" id="MobiDB-lite"/>
    </source>
</evidence>
<dbReference type="EMBL" id="JARJLG010000248">
    <property type="protein sequence ID" value="KAJ7723329.1"/>
    <property type="molecule type" value="Genomic_DNA"/>
</dbReference>
<proteinExistence type="predicted"/>
<dbReference type="AlphaFoldDB" id="A0AAD7HLA8"/>
<name>A0AAD7HLA8_9AGAR</name>